<name>A0A560AKD1_AZOBR</name>
<evidence type="ECO:0000313" key="6">
    <source>
        <dbReference type="Proteomes" id="UP000316083"/>
    </source>
</evidence>
<dbReference type="GO" id="GO:0008933">
    <property type="term" value="F:peptidoglycan lytic transglycosylase activity"/>
    <property type="evidence" value="ECO:0007669"/>
    <property type="project" value="TreeGrafter"/>
</dbReference>
<dbReference type="PANTHER" id="PTHR30163:SF8">
    <property type="entry name" value="LYTIC MUREIN TRANSGLYCOSYLASE"/>
    <property type="match status" value="1"/>
</dbReference>
<proteinExistence type="predicted"/>
<feature type="region of interest" description="Disordered" evidence="1">
    <location>
        <begin position="24"/>
        <end position="46"/>
    </location>
</feature>
<evidence type="ECO:0000256" key="1">
    <source>
        <dbReference type="SAM" id="MobiDB-lite"/>
    </source>
</evidence>
<dbReference type="InterPro" id="IPR043426">
    <property type="entry name" value="MltB-like"/>
</dbReference>
<gene>
    <name evidence="5" type="ORF">FBZ82_11973</name>
</gene>
<dbReference type="EMBL" id="VITF01000019">
    <property type="protein sequence ID" value="TWA60789.1"/>
    <property type="molecule type" value="Genomic_DNA"/>
</dbReference>
<dbReference type="NCBIfam" id="TIGR02283">
    <property type="entry name" value="MltB_2"/>
    <property type="match status" value="1"/>
</dbReference>
<dbReference type="InterPro" id="IPR002477">
    <property type="entry name" value="Peptidoglycan-bd-like"/>
</dbReference>
<feature type="signal peptide" evidence="2">
    <location>
        <begin position="1"/>
        <end position="19"/>
    </location>
</feature>
<dbReference type="InterPro" id="IPR023346">
    <property type="entry name" value="Lysozyme-like_dom_sf"/>
</dbReference>
<dbReference type="SUPFAM" id="SSF53955">
    <property type="entry name" value="Lysozyme-like"/>
    <property type="match status" value="1"/>
</dbReference>
<organism evidence="5 6">
    <name type="scientific">Azospirillum brasilense</name>
    <dbReference type="NCBI Taxonomy" id="192"/>
    <lineage>
        <taxon>Bacteria</taxon>
        <taxon>Pseudomonadati</taxon>
        <taxon>Pseudomonadota</taxon>
        <taxon>Alphaproteobacteria</taxon>
        <taxon>Rhodospirillales</taxon>
        <taxon>Azospirillaceae</taxon>
        <taxon>Azospirillum</taxon>
    </lineage>
</organism>
<dbReference type="PANTHER" id="PTHR30163">
    <property type="entry name" value="MEMBRANE-BOUND LYTIC MUREIN TRANSGLYCOSYLASE B"/>
    <property type="match status" value="1"/>
</dbReference>
<evidence type="ECO:0000259" key="3">
    <source>
        <dbReference type="Pfam" id="PF01471"/>
    </source>
</evidence>
<evidence type="ECO:0000256" key="2">
    <source>
        <dbReference type="SAM" id="SignalP"/>
    </source>
</evidence>
<feature type="domain" description="Transglycosylase SLT" evidence="4">
    <location>
        <begin position="66"/>
        <end position="359"/>
    </location>
</feature>
<dbReference type="InterPro" id="IPR036366">
    <property type="entry name" value="PGBDSf"/>
</dbReference>
<dbReference type="Gene3D" id="1.10.530.10">
    <property type="match status" value="1"/>
</dbReference>
<dbReference type="InterPro" id="IPR031304">
    <property type="entry name" value="SLT_2"/>
</dbReference>
<dbReference type="Gene3D" id="1.10.101.10">
    <property type="entry name" value="PGBD-like superfamily/PGBD"/>
    <property type="match status" value="1"/>
</dbReference>
<dbReference type="GO" id="GO:0009253">
    <property type="term" value="P:peptidoglycan catabolic process"/>
    <property type="evidence" value="ECO:0007669"/>
    <property type="project" value="TreeGrafter"/>
</dbReference>
<dbReference type="Pfam" id="PF13406">
    <property type="entry name" value="SLT_2"/>
    <property type="match status" value="1"/>
</dbReference>
<dbReference type="SUPFAM" id="SSF47090">
    <property type="entry name" value="PGBD-like"/>
    <property type="match status" value="1"/>
</dbReference>
<dbReference type="RefSeq" id="WP_145679564.1">
    <property type="nucleotide sequence ID" value="NZ_VITF01000019.1"/>
</dbReference>
<reference evidence="5 6" key="1">
    <citation type="submission" date="2019-06" db="EMBL/GenBank/DDBJ databases">
        <title>Genomic Encyclopedia of Type Strains, Phase IV (KMG-V): Genome sequencing to study the core and pangenomes of soil and plant-associated prokaryotes.</title>
        <authorList>
            <person name="Whitman W."/>
        </authorList>
    </citation>
    <scope>NUCLEOTIDE SEQUENCE [LARGE SCALE GENOMIC DNA]</scope>
    <source>
        <strain evidence="5 6">BR 11796</strain>
    </source>
</reference>
<evidence type="ECO:0000313" key="5">
    <source>
        <dbReference type="EMBL" id="TWA60789.1"/>
    </source>
</evidence>
<dbReference type="InterPro" id="IPR036365">
    <property type="entry name" value="PGBD-like_sf"/>
</dbReference>
<dbReference type="AlphaFoldDB" id="A0A560AKD1"/>
<dbReference type="PROSITE" id="PS51257">
    <property type="entry name" value="PROKAR_LIPOPROTEIN"/>
    <property type="match status" value="1"/>
</dbReference>
<dbReference type="InterPro" id="IPR011970">
    <property type="entry name" value="MltB_2"/>
</dbReference>
<dbReference type="Gene3D" id="1.10.8.350">
    <property type="entry name" value="Bacterial muramidase"/>
    <property type="match status" value="1"/>
</dbReference>
<dbReference type="Pfam" id="PF01471">
    <property type="entry name" value="PG_binding_1"/>
    <property type="match status" value="1"/>
</dbReference>
<dbReference type="FunFam" id="1.10.8.350:FF:000001">
    <property type="entry name" value="Lytic murein transglycosylase B"/>
    <property type="match status" value="1"/>
</dbReference>
<feature type="domain" description="Peptidoglycan binding-like" evidence="3">
    <location>
        <begin position="380"/>
        <end position="435"/>
    </location>
</feature>
<sequence length="446" mass="47921">MRPLLSLPVRLLLATTILAGCQTTGAPPVSATTTSATTTSATTTSGTAKASAAAPASVAAVQPAVSFADWLKTLRAEALGQGIRAQTFDRAFANVKLSDRVVELDSSQPEFNRQPWQYLDSAVNDRRIQAGRQRIQDNGALLRRISQRSGVPAEILVAFWGVETDFGNVTGGFSVVDALTTLAYEGRRASYFRTELLAALRILDSGDIPPEKMSGSWAGAMGQTQFMPTIFLKHATDEDGDGRRDIWGSLPDVFASTAKFVQANGWRTGERWGEEVTLPAGFPYEQAEYNISKPVSEWRRLGVRPVTGGELSGGEEERAAVLMLAGAQGPAFLVRENFRAIMKYNPSTSYALAVALLSDRLAGRSGVQGSWPRHEPALSRDERIELQERLAALGMEPGTADGIVGANTRNAVRRFQQSIGAVPDGFATKTLLERLRQSAAPVPAAG</sequence>
<accession>A0A560AKD1</accession>
<dbReference type="CDD" id="cd13399">
    <property type="entry name" value="Slt35-like"/>
    <property type="match status" value="1"/>
</dbReference>
<evidence type="ECO:0000259" key="4">
    <source>
        <dbReference type="Pfam" id="PF13406"/>
    </source>
</evidence>
<protein>
    <submittedName>
        <fullName evidence="5">Lytic murein transglycosylase</fullName>
    </submittedName>
</protein>
<comment type="caution">
    <text evidence="5">The sequence shown here is derived from an EMBL/GenBank/DDBJ whole genome shotgun (WGS) entry which is preliminary data.</text>
</comment>
<dbReference type="Proteomes" id="UP000316083">
    <property type="component" value="Unassembled WGS sequence"/>
</dbReference>
<keyword evidence="2" id="KW-0732">Signal</keyword>
<feature type="chain" id="PRO_5021797711" evidence="2">
    <location>
        <begin position="20"/>
        <end position="446"/>
    </location>
</feature>